<protein>
    <submittedName>
        <fullName evidence="1">Uncharacterized protein</fullName>
    </submittedName>
</protein>
<sequence length="135" mass="15249">MIDDSHRFARLTHHNIPRGTEIAKLPVLNLCYGFCKEVKELHRTTGEAQCPVELLREIDILYQESLGGILSMVKMINVEKDPTGQSSPRFNGHTLELEQKWVGCRLAEKILDFYEAALVSGHAELRADPCSFCAH</sequence>
<organism evidence="1 2">
    <name type="scientific">Favolaschia claudopus</name>
    <dbReference type="NCBI Taxonomy" id="2862362"/>
    <lineage>
        <taxon>Eukaryota</taxon>
        <taxon>Fungi</taxon>
        <taxon>Dikarya</taxon>
        <taxon>Basidiomycota</taxon>
        <taxon>Agaricomycotina</taxon>
        <taxon>Agaricomycetes</taxon>
        <taxon>Agaricomycetidae</taxon>
        <taxon>Agaricales</taxon>
        <taxon>Marasmiineae</taxon>
        <taxon>Mycenaceae</taxon>
        <taxon>Favolaschia</taxon>
    </lineage>
</organism>
<comment type="caution">
    <text evidence="1">The sequence shown here is derived from an EMBL/GenBank/DDBJ whole genome shotgun (WGS) entry which is preliminary data.</text>
</comment>
<evidence type="ECO:0000313" key="1">
    <source>
        <dbReference type="EMBL" id="KAK7020858.1"/>
    </source>
</evidence>
<dbReference type="EMBL" id="JAWWNJ010000040">
    <property type="protein sequence ID" value="KAK7020858.1"/>
    <property type="molecule type" value="Genomic_DNA"/>
</dbReference>
<name>A0AAW0B5D7_9AGAR</name>
<keyword evidence="2" id="KW-1185">Reference proteome</keyword>
<dbReference type="AlphaFoldDB" id="A0AAW0B5D7"/>
<gene>
    <name evidence="1" type="ORF">R3P38DRAFT_2781487</name>
</gene>
<evidence type="ECO:0000313" key="2">
    <source>
        <dbReference type="Proteomes" id="UP001362999"/>
    </source>
</evidence>
<accession>A0AAW0B5D7</accession>
<reference evidence="1 2" key="1">
    <citation type="journal article" date="2024" name="J Genomics">
        <title>Draft genome sequencing and assembly of Favolaschia claudopus CIRM-BRFM 2984 isolated from oak limbs.</title>
        <authorList>
            <person name="Navarro D."/>
            <person name="Drula E."/>
            <person name="Chaduli D."/>
            <person name="Cazenave R."/>
            <person name="Ahrendt S."/>
            <person name="Wang J."/>
            <person name="Lipzen A."/>
            <person name="Daum C."/>
            <person name="Barry K."/>
            <person name="Grigoriev I.V."/>
            <person name="Favel A."/>
            <person name="Rosso M.N."/>
            <person name="Martin F."/>
        </authorList>
    </citation>
    <scope>NUCLEOTIDE SEQUENCE [LARGE SCALE GENOMIC DNA]</scope>
    <source>
        <strain evidence="1 2">CIRM-BRFM 2984</strain>
    </source>
</reference>
<dbReference type="Proteomes" id="UP001362999">
    <property type="component" value="Unassembled WGS sequence"/>
</dbReference>
<proteinExistence type="predicted"/>